<dbReference type="Pfam" id="PF02113">
    <property type="entry name" value="Peptidase_S13"/>
    <property type="match status" value="1"/>
</dbReference>
<feature type="chain" id="PRO_5011749063" evidence="3">
    <location>
        <begin position="29"/>
        <end position="544"/>
    </location>
</feature>
<feature type="signal peptide" evidence="3">
    <location>
        <begin position="1"/>
        <end position="28"/>
    </location>
</feature>
<dbReference type="GO" id="GO:0004185">
    <property type="term" value="F:serine-type carboxypeptidase activity"/>
    <property type="evidence" value="ECO:0007669"/>
    <property type="project" value="InterPro"/>
</dbReference>
<dbReference type="NCBIfam" id="TIGR00666">
    <property type="entry name" value="PBP4"/>
    <property type="match status" value="1"/>
</dbReference>
<dbReference type="RefSeq" id="WP_089899115.1">
    <property type="nucleotide sequence ID" value="NZ_FOCI01000003.1"/>
</dbReference>
<proteinExistence type="inferred from homology"/>
<dbReference type="STRING" id="245187.SAMN04488003_103162"/>
<dbReference type="Proteomes" id="UP000199585">
    <property type="component" value="Unassembled WGS sequence"/>
</dbReference>
<keyword evidence="5" id="KW-1185">Reference proteome</keyword>
<dbReference type="PANTHER" id="PTHR30023:SF0">
    <property type="entry name" value="PENICILLIN-SENSITIVE CARBOXYPEPTIDASE A"/>
    <property type="match status" value="1"/>
</dbReference>
<evidence type="ECO:0000313" key="5">
    <source>
        <dbReference type="Proteomes" id="UP000199585"/>
    </source>
</evidence>
<dbReference type="InterPro" id="IPR000667">
    <property type="entry name" value="Peptidase_S13"/>
</dbReference>
<evidence type="ECO:0000313" key="4">
    <source>
        <dbReference type="EMBL" id="SEM69891.1"/>
    </source>
</evidence>
<dbReference type="PRINTS" id="PR00922">
    <property type="entry name" value="DADACBPTASE3"/>
</dbReference>
<evidence type="ECO:0000256" key="2">
    <source>
        <dbReference type="ARBA" id="ARBA00022801"/>
    </source>
</evidence>
<dbReference type="Gene3D" id="3.50.80.20">
    <property type="entry name" value="D-Ala-D-Ala carboxypeptidase C, peptidase S13"/>
    <property type="match status" value="1"/>
</dbReference>
<keyword evidence="4" id="KW-0645">Protease</keyword>
<organism evidence="4 5">
    <name type="scientific">Loktanella fryxellensis</name>
    <dbReference type="NCBI Taxonomy" id="245187"/>
    <lineage>
        <taxon>Bacteria</taxon>
        <taxon>Pseudomonadati</taxon>
        <taxon>Pseudomonadota</taxon>
        <taxon>Alphaproteobacteria</taxon>
        <taxon>Rhodobacterales</taxon>
        <taxon>Roseobacteraceae</taxon>
        <taxon>Loktanella</taxon>
    </lineage>
</organism>
<comment type="similarity">
    <text evidence="1">Belongs to the peptidase S13 family.</text>
</comment>
<keyword evidence="4" id="KW-0121">Carboxypeptidase</keyword>
<evidence type="ECO:0000256" key="3">
    <source>
        <dbReference type="SAM" id="SignalP"/>
    </source>
</evidence>
<dbReference type="OrthoDB" id="5372081at2"/>
<dbReference type="PANTHER" id="PTHR30023">
    <property type="entry name" value="D-ALANYL-D-ALANINE CARBOXYPEPTIDASE"/>
    <property type="match status" value="1"/>
</dbReference>
<dbReference type="SUPFAM" id="SSF56601">
    <property type="entry name" value="beta-lactamase/transpeptidase-like"/>
    <property type="match status" value="1"/>
</dbReference>
<protein>
    <submittedName>
        <fullName evidence="4">D-alanyl-D-alanine carboxypeptidase / D-alanyl-D-alanine-endopeptidase (Penicillin-binding protein 4)</fullName>
    </submittedName>
</protein>
<accession>A0A1H8AH02</accession>
<sequence>MTLLTRPRPPIRGLLSVMLACAVTGAQAAPQTTLRPVARAAVAQTAAPPIVAPVVTDAGTVRVPLAARVPADARPVARTTAVDMIRAAGLDGQVGFVIADADTGEVLERVDGSAPRPPASVTKALTALYGLETLGDDYRFVTRVLATGPVTGGVVQGDLILAGGGDPLLDTDDLAVLVQQMVDAGVTGATGDFQVWGAALPEEKEIEPGQLDQLGYNPSLGGLNLNFNTVYFSWARQGGDYAVTMDARSATRQPPVQTARVTVADRTGPVYTYAAGADVDEWSVARSALGEAGSRWLPVRFPDLYAADVFRTLAREAGVTLPAAAAIGVLPATTTELSRFESAPLREVVTDMMRYSTNLTAEVVGMTTTAERQDAALPMRASAADMEAWITARAGFAPVLFDHSGLDGNNAISAADMVALLDADGVQEVLVPVMRPVVMLDDQRQAIADFPADVRAKTGTLNFVSALAGYVATDSGRNLTFAFFAYDPEARAASRASLDEQPAGAAAFNGRAKRLQQDLLQRWAVLAGIAGQRQASATAVTVTR</sequence>
<dbReference type="AlphaFoldDB" id="A0A1H8AH02"/>
<reference evidence="4 5" key="1">
    <citation type="submission" date="2016-10" db="EMBL/GenBank/DDBJ databases">
        <authorList>
            <person name="de Groot N.N."/>
        </authorList>
    </citation>
    <scope>NUCLEOTIDE SEQUENCE [LARGE SCALE GENOMIC DNA]</scope>
    <source>
        <strain evidence="4 5">DSM 16213</strain>
    </source>
</reference>
<gene>
    <name evidence="4" type="ORF">SAMN04488003_103162</name>
</gene>
<dbReference type="GO" id="GO:0000270">
    <property type="term" value="P:peptidoglycan metabolic process"/>
    <property type="evidence" value="ECO:0007669"/>
    <property type="project" value="TreeGrafter"/>
</dbReference>
<evidence type="ECO:0000256" key="1">
    <source>
        <dbReference type="ARBA" id="ARBA00006096"/>
    </source>
</evidence>
<keyword evidence="3" id="KW-0732">Signal</keyword>
<dbReference type="GO" id="GO:0006508">
    <property type="term" value="P:proteolysis"/>
    <property type="evidence" value="ECO:0007669"/>
    <property type="project" value="InterPro"/>
</dbReference>
<keyword evidence="2" id="KW-0378">Hydrolase</keyword>
<name>A0A1H8AH02_9RHOB</name>
<dbReference type="EMBL" id="FOCI01000003">
    <property type="protein sequence ID" value="SEM69891.1"/>
    <property type="molecule type" value="Genomic_DNA"/>
</dbReference>
<dbReference type="InterPro" id="IPR012338">
    <property type="entry name" value="Beta-lactam/transpept-like"/>
</dbReference>
<dbReference type="Gene3D" id="3.40.710.10">
    <property type="entry name" value="DD-peptidase/beta-lactamase superfamily"/>
    <property type="match status" value="2"/>
</dbReference>